<dbReference type="EMBL" id="CADCTW010000033">
    <property type="protein sequence ID" value="CAA9302909.1"/>
    <property type="molecule type" value="Genomic_DNA"/>
</dbReference>
<reference evidence="2" key="1">
    <citation type="submission" date="2020-02" db="EMBL/GenBank/DDBJ databases">
        <authorList>
            <person name="Meier V. D."/>
        </authorList>
    </citation>
    <scope>NUCLEOTIDE SEQUENCE</scope>
    <source>
        <strain evidence="2">AVDCRST_MAG68</strain>
    </source>
</reference>
<accession>A0A6J4KEV1</accession>
<feature type="compositionally biased region" description="Basic and acidic residues" evidence="1">
    <location>
        <begin position="104"/>
        <end position="114"/>
    </location>
</feature>
<evidence type="ECO:0000256" key="1">
    <source>
        <dbReference type="SAM" id="MobiDB-lite"/>
    </source>
</evidence>
<gene>
    <name evidence="2" type="ORF">AVDCRST_MAG68-607</name>
</gene>
<protein>
    <submittedName>
        <fullName evidence="2">Uncharacterized protein</fullName>
    </submittedName>
</protein>
<organism evidence="2">
    <name type="scientific">uncultured Gemmatimonadota bacterium</name>
    <dbReference type="NCBI Taxonomy" id="203437"/>
    <lineage>
        <taxon>Bacteria</taxon>
        <taxon>Pseudomonadati</taxon>
        <taxon>Gemmatimonadota</taxon>
        <taxon>environmental samples</taxon>
    </lineage>
</organism>
<feature type="compositionally biased region" description="Low complexity" evidence="1">
    <location>
        <begin position="20"/>
        <end position="30"/>
    </location>
</feature>
<feature type="non-terminal residue" evidence="2">
    <location>
        <position position="1"/>
    </location>
</feature>
<evidence type="ECO:0000313" key="2">
    <source>
        <dbReference type="EMBL" id="CAA9302909.1"/>
    </source>
</evidence>
<proteinExistence type="predicted"/>
<sequence>DHEDTARPGRHGRRAHRVRSPAPRRCSPAPGKHSRLQGLQAPRLQLPHGRQRRLGGPGRPARTGPDAARQRHHPPPRADPGGEPLPLPARDGQVPGRHRPLLHGHRDPRGERRLLPLPRGHHPGPPGQHRV</sequence>
<name>A0A6J4KEV1_9BACT</name>
<feature type="region of interest" description="Disordered" evidence="1">
    <location>
        <begin position="1"/>
        <end position="131"/>
    </location>
</feature>
<dbReference type="AlphaFoldDB" id="A0A6J4KEV1"/>
<feature type="compositionally biased region" description="Basic residues" evidence="1">
    <location>
        <begin position="8"/>
        <end position="19"/>
    </location>
</feature>
<feature type="non-terminal residue" evidence="2">
    <location>
        <position position="131"/>
    </location>
</feature>